<name>A0A8S4S4T3_9NEOP</name>
<keyword evidence="2" id="KW-1185">Reference proteome</keyword>
<proteinExistence type="predicted"/>
<accession>A0A8S4S4T3</accession>
<evidence type="ECO:0000313" key="2">
    <source>
        <dbReference type="Proteomes" id="UP000838756"/>
    </source>
</evidence>
<evidence type="ECO:0000313" key="1">
    <source>
        <dbReference type="EMBL" id="CAH2245067.1"/>
    </source>
</evidence>
<dbReference type="AlphaFoldDB" id="A0A8S4S4T3"/>
<reference evidence="1" key="1">
    <citation type="submission" date="2022-03" db="EMBL/GenBank/DDBJ databases">
        <authorList>
            <person name="Lindestad O."/>
        </authorList>
    </citation>
    <scope>NUCLEOTIDE SEQUENCE</scope>
</reference>
<dbReference type="OrthoDB" id="7482088at2759"/>
<dbReference type="Proteomes" id="UP000838756">
    <property type="component" value="Unassembled WGS sequence"/>
</dbReference>
<gene>
    <name evidence="1" type="primary">jg15905</name>
    <name evidence="1" type="ORF">PAEG_LOCUS20946</name>
</gene>
<sequence>MAIPKFVNLKLKLRGFHVSWARFSCRNKNGLGHSPPRWPSAYWWTAANNKINETNISNVLRALTATRLPMPAFSSRAVLMYSAAVGGEGVALQLREATPAEIDERLALACHEPELLADLLHAAADIVLNIYAEINISDIAGIA</sequence>
<dbReference type="EMBL" id="CAKXAJ010025889">
    <property type="protein sequence ID" value="CAH2245067.1"/>
    <property type="molecule type" value="Genomic_DNA"/>
</dbReference>
<organism evidence="1 2">
    <name type="scientific">Pararge aegeria aegeria</name>
    <dbReference type="NCBI Taxonomy" id="348720"/>
    <lineage>
        <taxon>Eukaryota</taxon>
        <taxon>Metazoa</taxon>
        <taxon>Ecdysozoa</taxon>
        <taxon>Arthropoda</taxon>
        <taxon>Hexapoda</taxon>
        <taxon>Insecta</taxon>
        <taxon>Pterygota</taxon>
        <taxon>Neoptera</taxon>
        <taxon>Endopterygota</taxon>
        <taxon>Lepidoptera</taxon>
        <taxon>Glossata</taxon>
        <taxon>Ditrysia</taxon>
        <taxon>Papilionoidea</taxon>
        <taxon>Nymphalidae</taxon>
        <taxon>Satyrinae</taxon>
        <taxon>Satyrini</taxon>
        <taxon>Parargina</taxon>
        <taxon>Pararge</taxon>
    </lineage>
</organism>
<protein>
    <submittedName>
        <fullName evidence="1">Jg15905 protein</fullName>
    </submittedName>
</protein>
<comment type="caution">
    <text evidence="1">The sequence shown here is derived from an EMBL/GenBank/DDBJ whole genome shotgun (WGS) entry which is preliminary data.</text>
</comment>